<gene>
    <name evidence="3" type="ORF">XM38_027290</name>
</gene>
<keyword evidence="4" id="KW-1185">Reference proteome</keyword>
<feature type="compositionally biased region" description="Basic and acidic residues" evidence="1">
    <location>
        <begin position="201"/>
        <end position="226"/>
    </location>
</feature>
<evidence type="ECO:0000313" key="3">
    <source>
        <dbReference type="EMBL" id="ASC71775.1"/>
    </source>
</evidence>
<dbReference type="InterPro" id="IPR012296">
    <property type="entry name" value="Nuclease_put_TT1808"/>
</dbReference>
<dbReference type="EMBL" id="CP021983">
    <property type="protein sequence ID" value="ASC71775.1"/>
    <property type="molecule type" value="Genomic_DNA"/>
</dbReference>
<organism evidence="3 4">
    <name type="scientific">Halomicronema hongdechloris C2206</name>
    <dbReference type="NCBI Taxonomy" id="1641165"/>
    <lineage>
        <taxon>Bacteria</taxon>
        <taxon>Bacillati</taxon>
        <taxon>Cyanobacteriota</taxon>
        <taxon>Cyanophyceae</taxon>
        <taxon>Nodosilineales</taxon>
        <taxon>Nodosilineaceae</taxon>
        <taxon>Halomicronema</taxon>
    </lineage>
</organism>
<dbReference type="SUPFAM" id="SSF52980">
    <property type="entry name" value="Restriction endonuclease-like"/>
    <property type="match status" value="1"/>
</dbReference>
<dbReference type="OrthoDB" id="530164at2"/>
<dbReference type="InterPro" id="IPR011335">
    <property type="entry name" value="Restrct_endonuc-II-like"/>
</dbReference>
<accession>A0A1Z3HNC1</accession>
<dbReference type="PANTHER" id="PTHR33352">
    <property type="entry name" value="SLR1095 PROTEIN"/>
    <property type="match status" value="1"/>
</dbReference>
<dbReference type="InterPro" id="IPR008538">
    <property type="entry name" value="Uma2"/>
</dbReference>
<dbReference type="AlphaFoldDB" id="A0A1Z3HNC1"/>
<dbReference type="PANTHER" id="PTHR33352:SF3">
    <property type="entry name" value="SLR1612 PROTEIN"/>
    <property type="match status" value="1"/>
</dbReference>
<feature type="region of interest" description="Disordered" evidence="1">
    <location>
        <begin position="201"/>
        <end position="244"/>
    </location>
</feature>
<proteinExistence type="predicted"/>
<name>A0A1Z3HNC1_9CYAN</name>
<sequence length="244" mass="27931">MSNPLATTDEVTFPDANLLITEDDTPVDNFASAKQQRLLVSSLYSSLRGSTFLAEANVGIYHAVNQPAVVPDVFISLDVQVPEAWWEKPNRCYLVWNFGKPPEVVLEVVSNRVGNELTSKLQTYAQMRVGYYVVYDPARQLGENPLYLYELRGLHYAELSEHWLEPMGIGLTLWQGEFEGRHDTWLRWCDAQGNMLLTGDEKAEQERQRAEQERQRAEQERQRAERLAAMLKARGIDPEELSDT</sequence>
<dbReference type="STRING" id="1641165.XM38_20000"/>
<protein>
    <recommendedName>
        <fullName evidence="2">Putative restriction endonuclease domain-containing protein</fullName>
    </recommendedName>
</protein>
<evidence type="ECO:0000259" key="2">
    <source>
        <dbReference type="Pfam" id="PF05685"/>
    </source>
</evidence>
<dbReference type="CDD" id="cd06260">
    <property type="entry name" value="DUF820-like"/>
    <property type="match status" value="1"/>
</dbReference>
<feature type="domain" description="Putative restriction endonuclease" evidence="2">
    <location>
        <begin position="26"/>
        <end position="140"/>
    </location>
</feature>
<dbReference type="Proteomes" id="UP000191901">
    <property type="component" value="Chromosome"/>
</dbReference>
<dbReference type="Pfam" id="PF05685">
    <property type="entry name" value="Uma2"/>
    <property type="match status" value="1"/>
</dbReference>
<evidence type="ECO:0000313" key="4">
    <source>
        <dbReference type="Proteomes" id="UP000191901"/>
    </source>
</evidence>
<dbReference type="KEGG" id="hhg:XM38_027290"/>
<dbReference type="RefSeq" id="WP_080812085.1">
    <property type="nucleotide sequence ID" value="NZ_CP021983.2"/>
</dbReference>
<reference evidence="3 4" key="1">
    <citation type="journal article" date="2016" name="Biochim. Biophys. Acta">
        <title>Characterization of red-shifted phycobilisomes isolated from the chlorophyll f-containing cyanobacterium Halomicronema hongdechloris.</title>
        <authorList>
            <person name="Li Y."/>
            <person name="Lin Y."/>
            <person name="Garvey C.J."/>
            <person name="Birch D."/>
            <person name="Corkery R.W."/>
            <person name="Loughlin P.C."/>
            <person name="Scheer H."/>
            <person name="Willows R.D."/>
            <person name="Chen M."/>
        </authorList>
    </citation>
    <scope>NUCLEOTIDE SEQUENCE [LARGE SCALE GENOMIC DNA]</scope>
    <source>
        <strain evidence="3 4">C2206</strain>
    </source>
</reference>
<dbReference type="Gene3D" id="3.90.1570.10">
    <property type="entry name" value="tt1808, chain A"/>
    <property type="match status" value="1"/>
</dbReference>
<evidence type="ECO:0000256" key="1">
    <source>
        <dbReference type="SAM" id="MobiDB-lite"/>
    </source>
</evidence>